<proteinExistence type="predicted"/>
<reference evidence="1" key="1">
    <citation type="submission" date="2024-03" db="EMBL/GenBank/DDBJ databases">
        <title>Human intestinal bacterial collection.</title>
        <authorList>
            <person name="Pauvert C."/>
            <person name="Hitch T.C.A."/>
            <person name="Clavel T."/>
        </authorList>
    </citation>
    <scope>NUCLEOTIDE SEQUENCE</scope>
    <source>
        <strain evidence="1">CLA-AA-H227</strain>
    </source>
</reference>
<protein>
    <submittedName>
        <fullName evidence="1">Alpha/beta hydrolase-fold protein</fullName>
    </submittedName>
</protein>
<sequence length="278" mass="31579">MDIRTNHSPIPMATLPNSHRWVMRSKESGRDYQISVAFPSEEPSSQGFPIVYLLDGNSVFGTMVESVRLQSRMPARTGIGPAIVVGIGYETDTPFHPNRHYDYTLPVLASELPPSYDGKGWPEQGGADLFLSFIEEELKPYIEQQYPVNKERQILFGHSLGGLFTLHTLFTRPESFQTYIAGSPSIAWNERLLLEEEKEFYLKLNLIKHKKHLLLSAGELERSHESKVNEKAEELAKRLSNHTNLVVAYEEFANENHISVLPVLIARAIRFSLKVSEE</sequence>
<evidence type="ECO:0000313" key="2">
    <source>
        <dbReference type="Proteomes" id="UP001439875"/>
    </source>
</evidence>
<name>A0ACC6SCM1_9BACI</name>
<comment type="caution">
    <text evidence="1">The sequence shown here is derived from an EMBL/GenBank/DDBJ whole genome shotgun (WGS) entry which is preliminary data.</text>
</comment>
<evidence type="ECO:0000313" key="1">
    <source>
        <dbReference type="EMBL" id="MEQ2527832.1"/>
    </source>
</evidence>
<keyword evidence="2" id="KW-1185">Reference proteome</keyword>
<dbReference type="Proteomes" id="UP001439875">
    <property type="component" value="Unassembled WGS sequence"/>
</dbReference>
<dbReference type="EMBL" id="JBBMEW010000012">
    <property type="protein sequence ID" value="MEQ2527832.1"/>
    <property type="molecule type" value="Genomic_DNA"/>
</dbReference>
<keyword evidence="1" id="KW-0378">Hydrolase</keyword>
<gene>
    <name evidence="1" type="ORF">WMO40_14080</name>
</gene>
<accession>A0ACC6SCM1</accession>
<organism evidence="1 2">
    <name type="scientific">Robertmurraya yapensis</name>
    <name type="common">ex Hitch et al 2024</name>
    <dbReference type="NCBI Taxonomy" id="3133160"/>
    <lineage>
        <taxon>Bacteria</taxon>
        <taxon>Bacillati</taxon>
        <taxon>Bacillota</taxon>
        <taxon>Bacilli</taxon>
        <taxon>Bacillales</taxon>
        <taxon>Bacillaceae</taxon>
        <taxon>Robertmurraya</taxon>
    </lineage>
</organism>